<dbReference type="AlphaFoldDB" id="A0A517Y009"/>
<organism evidence="2 3">
    <name type="scientific">Urbifossiella limnaea</name>
    <dbReference type="NCBI Taxonomy" id="2528023"/>
    <lineage>
        <taxon>Bacteria</taxon>
        <taxon>Pseudomonadati</taxon>
        <taxon>Planctomycetota</taxon>
        <taxon>Planctomycetia</taxon>
        <taxon>Gemmatales</taxon>
        <taxon>Gemmataceae</taxon>
        <taxon>Urbifossiella</taxon>
    </lineage>
</organism>
<feature type="region of interest" description="Disordered" evidence="1">
    <location>
        <begin position="325"/>
        <end position="344"/>
    </location>
</feature>
<name>A0A517Y009_9BACT</name>
<protein>
    <recommendedName>
        <fullName evidence="4">Serine protease</fullName>
    </recommendedName>
</protein>
<dbReference type="Proteomes" id="UP000319576">
    <property type="component" value="Chromosome"/>
</dbReference>
<evidence type="ECO:0000313" key="2">
    <source>
        <dbReference type="EMBL" id="QDU23073.1"/>
    </source>
</evidence>
<dbReference type="EMBL" id="CP036273">
    <property type="protein sequence ID" value="QDU23073.1"/>
    <property type="molecule type" value="Genomic_DNA"/>
</dbReference>
<evidence type="ECO:0000313" key="3">
    <source>
        <dbReference type="Proteomes" id="UP000319576"/>
    </source>
</evidence>
<keyword evidence="3" id="KW-1185">Reference proteome</keyword>
<proteinExistence type="predicted"/>
<dbReference type="KEGG" id="uli:ETAA1_50640"/>
<gene>
    <name evidence="2" type="ORF">ETAA1_50640</name>
</gene>
<reference evidence="2 3" key="1">
    <citation type="submission" date="2019-02" db="EMBL/GenBank/DDBJ databases">
        <title>Deep-cultivation of Planctomycetes and their phenomic and genomic characterization uncovers novel biology.</title>
        <authorList>
            <person name="Wiegand S."/>
            <person name="Jogler M."/>
            <person name="Boedeker C."/>
            <person name="Pinto D."/>
            <person name="Vollmers J."/>
            <person name="Rivas-Marin E."/>
            <person name="Kohn T."/>
            <person name="Peeters S.H."/>
            <person name="Heuer A."/>
            <person name="Rast P."/>
            <person name="Oberbeckmann S."/>
            <person name="Bunk B."/>
            <person name="Jeske O."/>
            <person name="Meyerdierks A."/>
            <person name="Storesund J.E."/>
            <person name="Kallscheuer N."/>
            <person name="Luecker S."/>
            <person name="Lage O.M."/>
            <person name="Pohl T."/>
            <person name="Merkel B.J."/>
            <person name="Hornburger P."/>
            <person name="Mueller R.-W."/>
            <person name="Bruemmer F."/>
            <person name="Labrenz M."/>
            <person name="Spormann A.M."/>
            <person name="Op den Camp H."/>
            <person name="Overmann J."/>
            <person name="Amann R."/>
            <person name="Jetten M.S.M."/>
            <person name="Mascher T."/>
            <person name="Medema M.H."/>
            <person name="Devos D.P."/>
            <person name="Kaster A.-K."/>
            <person name="Ovreas L."/>
            <person name="Rohde M."/>
            <person name="Galperin M.Y."/>
            <person name="Jogler C."/>
        </authorList>
    </citation>
    <scope>NUCLEOTIDE SEQUENCE [LARGE SCALE GENOMIC DNA]</scope>
    <source>
        <strain evidence="2 3">ETA_A1</strain>
    </source>
</reference>
<dbReference type="OrthoDB" id="237792at2"/>
<feature type="region of interest" description="Disordered" evidence="1">
    <location>
        <begin position="669"/>
        <end position="688"/>
    </location>
</feature>
<dbReference type="Gene3D" id="2.60.120.380">
    <property type="match status" value="2"/>
</dbReference>
<sequence length="688" mass="70733">MSRRPVWAFAAFATGFGLLVVFGGNPTATGQPKPLVVPPAPQAPSLTSAANLGAKPGDTAELTLPGGNLADATGVSISCPGAKAEVVPDAKADAGKVKVKVTLPADAAVGLYGLRAATKHGVSNLRPFVVDDLPAVAETDANRSKDTAQPVTAPCVVLGRTDAEVSDFFKLKVSAGQRLTFEVLARRIGSPLDPIVVLHDGATKRELIDKYADDTPGLQADARLTHTFPAAGEVLVEVRDTTYRGGADFFYRLRIGDFPGATTAFPLAVERGKDAKVGFAGPGTEDLPPVTLKVPMTAAGVNAAPKRAGGPSGWPVPVMVSRNPEGVEAEPNNEPAKANPLPVPGGVSAKFGSKGDTDHFKIAGKKGQKLVIAALTYEVNAPTEVLVRVLDAKGAELAKSNPAAVPTRFEFTPPADGDYVVACEHLNYLFGPNEVYHLSVVPAGPDVAVTLALDRYEAPAGGGTAVAVTNVARLNGYAGPVELSIDGGPDLSGKVTLPAGATQAFVPLLVKAGAKPGPLAFRVKATAGDVVRYGQLTDLVKTTFGGMSNPPHEFLDGCAVAVVEKAPFAVALKLDPASLEKGKGGKLLVEAKREKEADGDIALAPLFAPAKVTIAPKGSLAKGATKGDLAVTTAADVPLGPAPLVIRATTKVGGKDYAVTPPPVVADIVEPKKAEPKKAEPKKDKDKK</sequence>
<evidence type="ECO:0008006" key="4">
    <source>
        <dbReference type="Google" id="ProtNLM"/>
    </source>
</evidence>
<dbReference type="RefSeq" id="WP_145243177.1">
    <property type="nucleotide sequence ID" value="NZ_CP036273.1"/>
</dbReference>
<evidence type="ECO:0000256" key="1">
    <source>
        <dbReference type="SAM" id="MobiDB-lite"/>
    </source>
</evidence>
<accession>A0A517Y009</accession>